<evidence type="ECO:0000313" key="15">
    <source>
        <dbReference type="EMBL" id="EPQ66901.1"/>
    </source>
</evidence>
<dbReference type="CDD" id="cd12152">
    <property type="entry name" value="F1-ATPase_delta"/>
    <property type="match status" value="1"/>
</dbReference>
<reference evidence="15" key="2">
    <citation type="submission" date="2013-01" db="EMBL/GenBank/DDBJ databases">
        <title>The wheat powdery mildew genome reveals unique evolution of an obligate biotroph.</title>
        <authorList>
            <person name="Oberhaensli S."/>
            <person name="Wicker T."/>
            <person name="Keller B."/>
        </authorList>
    </citation>
    <scope>NUCLEOTIDE SEQUENCE</scope>
    <source>
        <strain evidence="15">96224</strain>
    </source>
</reference>
<evidence type="ECO:0000256" key="6">
    <source>
        <dbReference type="ARBA" id="ARBA00022792"/>
    </source>
</evidence>
<dbReference type="HAMAP" id="MF_00530">
    <property type="entry name" value="ATP_synth_epsil_bac"/>
    <property type="match status" value="1"/>
</dbReference>
<dbReference type="EMBL" id="UIGY01000001">
    <property type="protein sequence ID" value="SUZ07783.1"/>
    <property type="molecule type" value="Genomic_DNA"/>
</dbReference>
<proteinExistence type="inferred from homology"/>
<evidence type="ECO:0000256" key="2">
    <source>
        <dbReference type="ARBA" id="ARBA00005712"/>
    </source>
</evidence>
<dbReference type="PANTHER" id="PTHR13822:SF7">
    <property type="entry name" value="ATP SYNTHASE SUBUNIT DELTA, MITOCHONDRIAL"/>
    <property type="match status" value="1"/>
</dbReference>
<dbReference type="SUPFAM" id="SSF51344">
    <property type="entry name" value="Epsilon subunit of F1F0-ATP synthase N-terminal domain"/>
    <property type="match status" value="1"/>
</dbReference>
<feature type="domain" description="ATP synthase F1 complex delta/epsilon subunit N-terminal" evidence="14">
    <location>
        <begin position="36"/>
        <end position="106"/>
    </location>
</feature>
<keyword evidence="10" id="KW-0472">Membrane</keyword>
<organism evidence="16">
    <name type="scientific">Blumeria graminis f. sp. tritici 96224</name>
    <dbReference type="NCBI Taxonomy" id="1268274"/>
    <lineage>
        <taxon>Eukaryota</taxon>
        <taxon>Fungi</taxon>
        <taxon>Dikarya</taxon>
        <taxon>Ascomycota</taxon>
        <taxon>Pezizomycotina</taxon>
        <taxon>Leotiomycetes</taxon>
        <taxon>Erysiphales</taxon>
        <taxon>Erysiphaceae</taxon>
        <taxon>Blumeria</taxon>
    </lineage>
</organism>
<evidence type="ECO:0000256" key="13">
    <source>
        <dbReference type="ARBA" id="ARBA00031669"/>
    </source>
</evidence>
<dbReference type="InterPro" id="IPR036771">
    <property type="entry name" value="ATPsynth_dsu/esu_N"/>
</dbReference>
<evidence type="ECO:0000259" key="14">
    <source>
        <dbReference type="Pfam" id="PF02823"/>
    </source>
</evidence>
<dbReference type="GO" id="GO:0046933">
    <property type="term" value="F:proton-transporting ATP synthase activity, rotational mechanism"/>
    <property type="evidence" value="ECO:0007669"/>
    <property type="project" value="InterPro"/>
</dbReference>
<dbReference type="AlphaFoldDB" id="A0A061HR47"/>
<evidence type="ECO:0000256" key="1">
    <source>
        <dbReference type="ARBA" id="ARBA00004273"/>
    </source>
</evidence>
<evidence type="ECO:0000256" key="8">
    <source>
        <dbReference type="ARBA" id="ARBA00023065"/>
    </source>
</evidence>
<dbReference type="FunFam" id="2.60.15.10:FF:000003">
    <property type="entry name" value="ATP synthase subunit delta, mitochondrial"/>
    <property type="match status" value="1"/>
</dbReference>
<comment type="similarity">
    <text evidence="2">Belongs to the ATPase epsilon chain family.</text>
</comment>
<evidence type="ECO:0000313" key="16">
    <source>
        <dbReference type="EMBL" id="SUZ07783.1"/>
    </source>
</evidence>
<dbReference type="InterPro" id="IPR001469">
    <property type="entry name" value="ATP_synth_F1_dsu/esu"/>
</dbReference>
<dbReference type="Proteomes" id="UP000053110">
    <property type="component" value="Unassembled WGS sequence"/>
</dbReference>
<dbReference type="Pfam" id="PF02823">
    <property type="entry name" value="ATP-synt_DE_N"/>
    <property type="match status" value="1"/>
</dbReference>
<dbReference type="PANTHER" id="PTHR13822">
    <property type="entry name" value="ATP SYNTHASE DELTA/EPSILON CHAIN"/>
    <property type="match status" value="1"/>
</dbReference>
<reference evidence="17" key="1">
    <citation type="journal article" date="2013" name="Nat. Genet.">
        <title>The wheat powdery mildew genome shows the unique evolution of an obligate biotroph.</title>
        <authorList>
            <person name="Wicker T."/>
            <person name="Oberhaensli S."/>
            <person name="Parlange F."/>
            <person name="Buchmann J.P."/>
            <person name="Shatalina M."/>
            <person name="Roffler S."/>
            <person name="Ben-David R."/>
            <person name="Dolezel J."/>
            <person name="Simkova H."/>
            <person name="Schulze-Lefert P."/>
            <person name="Spanu P.D."/>
            <person name="Bruggmann R."/>
            <person name="Amselem J."/>
            <person name="Quesneville H."/>
            <person name="Ver Loren van Themaat E."/>
            <person name="Paape T."/>
            <person name="Shimizu K.K."/>
            <person name="Keller B."/>
        </authorList>
    </citation>
    <scope>NUCLEOTIDE SEQUENCE [LARGE SCALE GENOMIC DNA]</scope>
    <source>
        <strain evidence="17">96224</strain>
    </source>
</reference>
<dbReference type="Gene3D" id="2.60.15.10">
    <property type="entry name" value="F0F1 ATP synthase delta/epsilon subunit, N-terminal"/>
    <property type="match status" value="1"/>
</dbReference>
<dbReference type="InterPro" id="IPR020546">
    <property type="entry name" value="ATP_synth_F1_dsu/esu_N"/>
</dbReference>
<evidence type="ECO:0000256" key="5">
    <source>
        <dbReference type="ARBA" id="ARBA00022781"/>
    </source>
</evidence>
<name>A0A061HR47_BLUGR</name>
<evidence type="ECO:0000313" key="17">
    <source>
        <dbReference type="Proteomes" id="UP000053110"/>
    </source>
</evidence>
<keyword evidence="5" id="KW-0375">Hydrogen ion transport</keyword>
<comment type="subcellular location">
    <subcellularLocation>
        <location evidence="1">Mitochondrion inner membrane</location>
    </subcellularLocation>
</comment>
<keyword evidence="6" id="KW-0999">Mitochondrion inner membrane</keyword>
<evidence type="ECO:0000256" key="9">
    <source>
        <dbReference type="ARBA" id="ARBA00023128"/>
    </source>
</evidence>
<evidence type="ECO:0000256" key="10">
    <source>
        <dbReference type="ARBA" id="ARBA00023136"/>
    </source>
</evidence>
<dbReference type="HOGENOM" id="CLU_084338_0_0_1"/>
<evidence type="ECO:0000256" key="12">
    <source>
        <dbReference type="ARBA" id="ARBA00023310"/>
    </source>
</evidence>
<feature type="non-terminal residue" evidence="16">
    <location>
        <position position="166"/>
    </location>
</feature>
<evidence type="ECO:0000256" key="11">
    <source>
        <dbReference type="ARBA" id="ARBA00023196"/>
    </source>
</evidence>
<evidence type="ECO:0000256" key="3">
    <source>
        <dbReference type="ARBA" id="ARBA00016960"/>
    </source>
</evidence>
<keyword evidence="9" id="KW-0496">Mitochondrion</keyword>
<evidence type="ECO:0000256" key="7">
    <source>
        <dbReference type="ARBA" id="ARBA00022946"/>
    </source>
</evidence>
<dbReference type="EMBL" id="KE374549">
    <property type="protein sequence ID" value="EPQ66901.1"/>
    <property type="molecule type" value="Genomic_DNA"/>
</dbReference>
<sequence length="166" mass="18162">MQSFRIARLAFRAPTKLNITPAQHRGYAEVGIDKIKLSLSLPHKSLYKSQDVRQVNIPAESGEMGILAKHVPSIEQLKPGLVEVIEDNGESKLFFLAGGFAVVQPDSQLCINAVEGFPLSELSMEKARTHLAELQRKAIETSAGEDSNVRTNIALEVINSLIASQK</sequence>
<keyword evidence="11" id="KW-0139">CF(1)</keyword>
<reference evidence="16" key="3">
    <citation type="submission" date="2018-07" db="EMBL/GenBank/DDBJ databases">
        <authorList>
            <person name="Quirk P.G."/>
            <person name="Krulwich T.A."/>
        </authorList>
    </citation>
    <scope>NUCLEOTIDE SEQUENCE</scope>
    <source>
        <strain evidence="16">96224</strain>
    </source>
</reference>
<gene>
    <name evidence="15" type="ORF">BGT96224_1050</name>
    <name evidence="16" type="ORF">BGT96224V2_LOCUS22</name>
</gene>
<keyword evidence="7" id="KW-0809">Transit peptide</keyword>
<keyword evidence="4" id="KW-0813">Transport</keyword>
<dbReference type="OrthoDB" id="270171at2759"/>
<keyword evidence="12" id="KW-0066">ATP synthesis</keyword>
<protein>
    <recommendedName>
        <fullName evidence="3">ATP synthase subunit delta, mitochondrial</fullName>
    </recommendedName>
    <alternativeName>
        <fullName evidence="13">F-ATPase delta subunit</fullName>
    </alternativeName>
</protein>
<evidence type="ECO:0000256" key="4">
    <source>
        <dbReference type="ARBA" id="ARBA00022448"/>
    </source>
</evidence>
<keyword evidence="8" id="KW-0406">Ion transport</keyword>
<dbReference type="GO" id="GO:0005743">
    <property type="term" value="C:mitochondrial inner membrane"/>
    <property type="evidence" value="ECO:0007669"/>
    <property type="project" value="UniProtKB-SubCell"/>
</dbReference>
<accession>A0A061HR47</accession>
<dbReference type="GO" id="GO:0045259">
    <property type="term" value="C:proton-transporting ATP synthase complex"/>
    <property type="evidence" value="ECO:0007669"/>
    <property type="project" value="UniProtKB-KW"/>
</dbReference>